<feature type="domain" description="Peptidase S8/S53" evidence="12">
    <location>
        <begin position="214"/>
        <end position="678"/>
    </location>
</feature>
<evidence type="ECO:0000256" key="9">
    <source>
        <dbReference type="PROSITE-ProRule" id="PRU01240"/>
    </source>
</evidence>
<proteinExistence type="inferred from homology"/>
<dbReference type="Proteomes" id="UP000005589">
    <property type="component" value="Unassembled WGS sequence"/>
</dbReference>
<evidence type="ECO:0000259" key="13">
    <source>
        <dbReference type="Pfam" id="PF02225"/>
    </source>
</evidence>
<sequence length="1526" mass="165373">MNCQKIFIIIWFINKDKETSMQRQRFSLRKYKFGLASVLLGTALVFGAGQAQADEQATVSSSGQGQPTAAVVSATESASQAATPESQPVTPAAVEKAAPASSESVASSTEQASQPSTAEAKEAAAAPVEKGATSSSEEASSSAEKVTQPSTTESKPTESASPTVESPAAVNSDKPAANPDAVAESPTSRDAKPSSISTNEIIKVPQTWSQGYKGQGRVVAIIDSGLDVHHEVLKISDPSKAKYQTEAALEEAKKKAGIDYGKWYNSKVVYAYNYIDGDDNIKEKNSYSHGMHVTGITAGNPNKKAPNDEYVYGVAPEAQVMFMRVFSDRQRTTSDAIYIKAIDDAVALGADTINMSLGSATGSTVDVSPSLQAAIERARAKGVSVIIAAGNDNTFGSEYSKPLVENPDYGLVGSPSTVESSISVASVNNTVLTEEVMEVRGLEKNDKLLNGHFSYSMGETNATFEKGKEYEYVHVGLGREEDFAGKDLTGKLALIQRGSFTFAEKVRNAISHGAVGALIYNNVDGANLTMSLDSESKKVPSAFISKKYGEALAAGNYKVAFNGLKVNRPHPGAGSLSDFSSWGVTTDGLLKPDVTAPGGDIYSSLNDNTYGNMQGTSMATPHVAGVAALVKEYLLQHYPDLTPAQNADLVKALIMSTAKLHVNKETGAYTSPRQQGAGIVDTAAAISTGLYVTGDNQYPSVSLGNVQDSFTFDVTVHNITDKDRTLKMIVNTNTDAVKDGYFTLTPRKLTETVWPEVTVKAHSSQKVTVKVNTAKFAEELIKQMPNGYFLEGFVRFVDPADDGDVVSLPFMGFRGQFQDLPAVERPIYDLVQEGKSGFYYPVPEDKSILSDDNVSSLVTESNDTLYSTGRTAARSSIVLGTAENADGKHVLQLGADGKIRLAFSPNGDGNQDSIQYRTVLYRNINNLTASVYTADDKDYRFPIWQSSTIRESRKNYYSGQSDNPKSYLLEDTYWDGRDSKGEKLEDGLYTYVVRYTPDVPGAKEQQITFNLQIDTQKPLISSGYISTKDGAETFTARKPKDVGNGGILREQVFYLQADEKGKETYKAVDDFGIERDYERRVYISANADGSYTLPKGVDKSKIFYVVEDYAGNRDAIALSELVSAENDGRIRVALVDANTHQDVSSTFVYRIKDSKGKYVELDKGKQINALPFGRYTAEIFTYDKDELRFYSALTQEFELTAQDSFKTIEFLVKKLVFAPVSVAFDQAVPKNTQVVLKNNNGDAYTLPTELFGKQAFGRSVAAGFYSVFVNLPTGYELWESEPTVEVKEGKNNLLKLGVIVKSGLLAAVNQQSSLVGTAQYYNASAAKRTAYDQAYQAAKEALTSKLTQAQVDAVRGKLETASANLDGKDSDIAAVKAAVEAYAATTKTGAYANAKDRTRRAYDKAFQAVALLLVQDKVTQEQIDTALAQLTTAEKKLDGKATNFTNLKKLVDDEVHYQAISNKFIYATDAVKAAYLEAYAQAKEVLANPGASQEDVKEAIANLRAAKRKLDGRKPRVVRPKKPKQV</sequence>
<dbReference type="NCBIfam" id="TIGR01168">
    <property type="entry name" value="YSIRK_signal"/>
    <property type="match status" value="1"/>
</dbReference>
<gene>
    <name evidence="16" type="primary">prtS</name>
    <name evidence="16" type="ORF">HMPREF9389_0047</name>
</gene>
<feature type="compositionally biased region" description="Low complexity" evidence="11">
    <location>
        <begin position="123"/>
        <end position="144"/>
    </location>
</feature>
<feature type="compositionally biased region" description="Polar residues" evidence="11">
    <location>
        <begin position="145"/>
        <end position="164"/>
    </location>
</feature>
<evidence type="ECO:0000313" key="17">
    <source>
        <dbReference type="Proteomes" id="UP000005589"/>
    </source>
</evidence>
<feature type="compositionally biased region" description="Polar residues" evidence="11">
    <location>
        <begin position="57"/>
        <end position="67"/>
    </location>
</feature>
<keyword evidence="5" id="KW-0677">Repeat</keyword>
<dbReference type="STRING" id="888816.HMPREF9389_0047"/>
<keyword evidence="7 9" id="KW-0720">Serine protease</keyword>
<dbReference type="Gene3D" id="2.60.40.10">
    <property type="entry name" value="Immunoglobulins"/>
    <property type="match status" value="1"/>
</dbReference>
<feature type="active site" description="Charge relay system" evidence="8 9">
    <location>
        <position position="289"/>
    </location>
</feature>
<dbReference type="SUPFAM" id="SSF52025">
    <property type="entry name" value="PA domain"/>
    <property type="match status" value="1"/>
</dbReference>
<evidence type="ECO:0000259" key="12">
    <source>
        <dbReference type="Pfam" id="PF00082"/>
    </source>
</evidence>
<feature type="compositionally biased region" description="Low complexity" evidence="11">
    <location>
        <begin position="69"/>
        <end position="114"/>
    </location>
</feature>
<feature type="domain" description="C5a peptidase/Subtilisin-like protease SBT2-like Fn3-like" evidence="15">
    <location>
        <begin position="701"/>
        <end position="811"/>
    </location>
</feature>
<dbReference type="PANTHER" id="PTHR43399:SF4">
    <property type="entry name" value="CELL WALL-ASSOCIATED PROTEASE"/>
    <property type="match status" value="1"/>
</dbReference>
<dbReference type="InterPro" id="IPR034216">
    <property type="entry name" value="C5a_Peptidase"/>
</dbReference>
<evidence type="ECO:0000256" key="7">
    <source>
        <dbReference type="ARBA" id="ARBA00022825"/>
    </source>
</evidence>
<name>F3UMI9_STRSA</name>
<keyword evidence="2" id="KW-0964">Secreted</keyword>
<dbReference type="InterPro" id="IPR010435">
    <property type="entry name" value="C5a/SBT2-like_Fn3"/>
</dbReference>
<reference evidence="16 17" key="1">
    <citation type="submission" date="2011-03" db="EMBL/GenBank/DDBJ databases">
        <authorList>
            <person name="Muzny D."/>
            <person name="Qin X."/>
            <person name="Deng J."/>
            <person name="Jiang H."/>
            <person name="Liu Y."/>
            <person name="Qu J."/>
            <person name="Song X.-Z."/>
            <person name="Zhang L."/>
            <person name="Thornton R."/>
            <person name="Coyle M."/>
            <person name="Francisco L."/>
            <person name="Jackson L."/>
            <person name="Javaid M."/>
            <person name="Korchina V."/>
            <person name="Kovar C."/>
            <person name="Mata R."/>
            <person name="Mathew T."/>
            <person name="Ngo R."/>
            <person name="Nguyen L."/>
            <person name="Nguyen N."/>
            <person name="Okwuonu G."/>
            <person name="Ongeri F."/>
            <person name="Pham C."/>
            <person name="Simmons D."/>
            <person name="Wilczek-Boney K."/>
            <person name="Hale W."/>
            <person name="Jakkamsetti A."/>
            <person name="Pham P."/>
            <person name="Ruth R."/>
            <person name="San Lucas F."/>
            <person name="Warren J."/>
            <person name="Zhang J."/>
            <person name="Zhao Z."/>
            <person name="Zhou C."/>
            <person name="Zhu D."/>
            <person name="Lee S."/>
            <person name="Bess C."/>
            <person name="Blankenburg K."/>
            <person name="Forbes L."/>
            <person name="Fu Q."/>
            <person name="Gubbala S."/>
            <person name="Hirani K."/>
            <person name="Jayaseelan J.C."/>
            <person name="Lara F."/>
            <person name="Munidasa M."/>
            <person name="Palculict T."/>
            <person name="Patil S."/>
            <person name="Pu L.-L."/>
            <person name="Saada N."/>
            <person name="Tang L."/>
            <person name="Weissenberger G."/>
            <person name="Zhu Y."/>
            <person name="Hemphill L."/>
            <person name="Shang Y."/>
            <person name="Youmans B."/>
            <person name="Ayvaz T."/>
            <person name="Ross M."/>
            <person name="Santibanez J."/>
            <person name="Aqrawi P."/>
            <person name="Gross S."/>
            <person name="Joshi V."/>
            <person name="Fowler G."/>
            <person name="Nazareth L."/>
            <person name="Reid J."/>
            <person name="Worley K."/>
            <person name="Petrosino J."/>
            <person name="Highlander S."/>
            <person name="Gibbs R."/>
        </authorList>
    </citation>
    <scope>NUCLEOTIDE SEQUENCE [LARGE SCALE GENOMIC DNA]</scope>
    <source>
        <strain evidence="16 17">SK355</strain>
    </source>
</reference>
<dbReference type="GO" id="GO:0006508">
    <property type="term" value="P:proteolysis"/>
    <property type="evidence" value="ECO:0007669"/>
    <property type="project" value="UniProtKB-KW"/>
</dbReference>
<dbReference type="PANTHER" id="PTHR43399">
    <property type="entry name" value="SUBTILISIN-RELATED"/>
    <property type="match status" value="1"/>
</dbReference>
<evidence type="ECO:0000256" key="2">
    <source>
        <dbReference type="ARBA" id="ARBA00022525"/>
    </source>
</evidence>
<evidence type="ECO:0000256" key="11">
    <source>
        <dbReference type="SAM" id="MobiDB-lite"/>
    </source>
</evidence>
<dbReference type="HOGENOM" id="CLU_001768_4_0_9"/>
<organism evidence="16 17">
    <name type="scientific">Streptococcus sanguinis SK355</name>
    <dbReference type="NCBI Taxonomy" id="888816"/>
    <lineage>
        <taxon>Bacteria</taxon>
        <taxon>Bacillati</taxon>
        <taxon>Bacillota</taxon>
        <taxon>Bacilli</taxon>
        <taxon>Lactobacillales</taxon>
        <taxon>Streptococcaceae</taxon>
        <taxon>Streptococcus</taxon>
    </lineage>
</organism>
<feature type="region of interest" description="Disordered" evidence="11">
    <location>
        <begin position="57"/>
        <end position="198"/>
    </location>
</feature>
<keyword evidence="4" id="KW-0732">Signal</keyword>
<dbReference type="InterPro" id="IPR023828">
    <property type="entry name" value="Peptidase_S8_Ser-AS"/>
</dbReference>
<evidence type="ECO:0000256" key="6">
    <source>
        <dbReference type="ARBA" id="ARBA00022801"/>
    </source>
</evidence>
<evidence type="ECO:0000256" key="3">
    <source>
        <dbReference type="ARBA" id="ARBA00022670"/>
    </source>
</evidence>
<dbReference type="InterPro" id="IPR013783">
    <property type="entry name" value="Ig-like_fold"/>
</dbReference>
<evidence type="ECO:0000259" key="14">
    <source>
        <dbReference type="Pfam" id="PF04650"/>
    </source>
</evidence>
<dbReference type="Gene3D" id="1.20.5.420">
    <property type="entry name" value="Immunoglobulin FC, subunit C"/>
    <property type="match status" value="1"/>
</dbReference>
<keyword evidence="3 9" id="KW-0645">Protease</keyword>
<dbReference type="CDD" id="cd07475">
    <property type="entry name" value="Peptidases_S8_C5a_Peptidase"/>
    <property type="match status" value="1"/>
</dbReference>
<dbReference type="InterPro" id="IPR046450">
    <property type="entry name" value="PA_dom_sf"/>
</dbReference>
<dbReference type="EMBL" id="AFFN01000001">
    <property type="protein sequence ID" value="EGJ44144.1"/>
    <property type="molecule type" value="Genomic_DNA"/>
</dbReference>
<dbReference type="PROSITE" id="PS00138">
    <property type="entry name" value="SUBTILASE_SER"/>
    <property type="match status" value="1"/>
</dbReference>
<evidence type="ECO:0000256" key="8">
    <source>
        <dbReference type="PIRSR" id="PIRSR615500-1"/>
    </source>
</evidence>
<dbReference type="Pfam" id="PF00082">
    <property type="entry name" value="Peptidase_S8"/>
    <property type="match status" value="1"/>
</dbReference>
<dbReference type="InterPro" id="IPR003137">
    <property type="entry name" value="PA_domain"/>
</dbReference>
<feature type="domain" description="PA" evidence="13">
    <location>
        <begin position="480"/>
        <end position="552"/>
    </location>
</feature>
<dbReference type="CDD" id="cd02133">
    <property type="entry name" value="PA_C5a_like"/>
    <property type="match status" value="1"/>
</dbReference>
<keyword evidence="6 9" id="KW-0378">Hydrolase</keyword>
<dbReference type="EC" id="3.4.21.-" evidence="16"/>
<comment type="caution">
    <text evidence="16">The sequence shown here is derived from an EMBL/GenBank/DDBJ whole genome shotgun (WGS) entry which is preliminary data.</text>
</comment>
<dbReference type="Gene3D" id="1.20.120.1850">
    <property type="entry name" value="Ebh helix bundles repeating unit (S and A modules)"/>
    <property type="match status" value="1"/>
</dbReference>
<dbReference type="SUPFAM" id="SSF46997">
    <property type="entry name" value="Bacterial immunoglobulin/albumin-binding domains"/>
    <property type="match status" value="1"/>
</dbReference>
<evidence type="ECO:0000256" key="10">
    <source>
        <dbReference type="RuleBase" id="RU003355"/>
    </source>
</evidence>
<dbReference type="Gene3D" id="1.20.1270.70">
    <property type="entry name" value="Designed single chain three-helix bundle"/>
    <property type="match status" value="1"/>
</dbReference>
<dbReference type="InterPro" id="IPR009063">
    <property type="entry name" value="Ig/albumin-bd_sf"/>
</dbReference>
<dbReference type="Pfam" id="PF06280">
    <property type="entry name" value="fn3_5"/>
    <property type="match status" value="1"/>
</dbReference>
<dbReference type="PATRIC" id="fig|888816.3.peg.48"/>
<dbReference type="GO" id="GO:0016020">
    <property type="term" value="C:membrane"/>
    <property type="evidence" value="ECO:0007669"/>
    <property type="project" value="InterPro"/>
</dbReference>
<dbReference type="GO" id="GO:0004252">
    <property type="term" value="F:serine-type endopeptidase activity"/>
    <property type="evidence" value="ECO:0007669"/>
    <property type="project" value="UniProtKB-UniRule"/>
</dbReference>
<dbReference type="InterPro" id="IPR036852">
    <property type="entry name" value="Peptidase_S8/S53_dom_sf"/>
</dbReference>
<dbReference type="PROSITE" id="PS51892">
    <property type="entry name" value="SUBTILASE"/>
    <property type="match status" value="1"/>
</dbReference>
<dbReference type="InterPro" id="IPR015500">
    <property type="entry name" value="Peptidase_S8_subtilisin-rel"/>
</dbReference>
<protein>
    <submittedName>
        <fullName evidence="16">Subtilisin family serine protease</fullName>
        <ecNumber evidence="16">3.4.21.-</ecNumber>
    </submittedName>
</protein>
<feature type="active site" description="Charge relay system" evidence="8 9">
    <location>
        <position position="223"/>
    </location>
</feature>
<dbReference type="Gene3D" id="2.60.40.1710">
    <property type="entry name" value="Subtilisin-like superfamily"/>
    <property type="match status" value="1"/>
</dbReference>
<evidence type="ECO:0000313" key="16">
    <source>
        <dbReference type="EMBL" id="EGJ44144.1"/>
    </source>
</evidence>
<feature type="domain" description="YSIRK Gram-positive signal peptide" evidence="14">
    <location>
        <begin position="23"/>
        <end position="46"/>
    </location>
</feature>
<dbReference type="Gene3D" id="3.50.30.30">
    <property type="match status" value="1"/>
</dbReference>
<dbReference type="InterPro" id="IPR005877">
    <property type="entry name" value="YSIRK_signal_dom"/>
</dbReference>
<dbReference type="Pfam" id="PF04650">
    <property type="entry name" value="YSIRK_signal"/>
    <property type="match status" value="1"/>
</dbReference>
<dbReference type="Pfam" id="PF02225">
    <property type="entry name" value="PA"/>
    <property type="match status" value="1"/>
</dbReference>
<dbReference type="SUPFAM" id="SSF52743">
    <property type="entry name" value="Subtilisin-like"/>
    <property type="match status" value="1"/>
</dbReference>
<comment type="similarity">
    <text evidence="1 9 10">Belongs to the peptidase S8 family.</text>
</comment>
<dbReference type="InterPro" id="IPR023827">
    <property type="entry name" value="Peptidase_S8_Asp-AS"/>
</dbReference>
<dbReference type="InterPro" id="IPR000209">
    <property type="entry name" value="Peptidase_S8/S53_dom"/>
</dbReference>
<dbReference type="PROSITE" id="PS00136">
    <property type="entry name" value="SUBTILASE_ASP"/>
    <property type="match status" value="1"/>
</dbReference>
<dbReference type="InterPro" id="IPR051048">
    <property type="entry name" value="Peptidase_S8/S53_subtilisin"/>
</dbReference>
<dbReference type="eggNOG" id="COG1196">
    <property type="taxonomic scope" value="Bacteria"/>
</dbReference>
<dbReference type="Gene3D" id="3.40.50.200">
    <property type="entry name" value="Peptidase S8/S53 domain"/>
    <property type="match status" value="1"/>
</dbReference>
<dbReference type="eggNOG" id="COG1404">
    <property type="taxonomic scope" value="Bacteria"/>
</dbReference>
<evidence type="ECO:0000256" key="4">
    <source>
        <dbReference type="ARBA" id="ARBA00022729"/>
    </source>
</evidence>
<evidence type="ECO:0000256" key="5">
    <source>
        <dbReference type="ARBA" id="ARBA00022737"/>
    </source>
</evidence>
<evidence type="ECO:0000256" key="1">
    <source>
        <dbReference type="ARBA" id="ARBA00011073"/>
    </source>
</evidence>
<dbReference type="PRINTS" id="PR00723">
    <property type="entry name" value="SUBTILISIN"/>
</dbReference>
<feature type="active site" description="Charge relay system" evidence="8 9">
    <location>
        <position position="617"/>
    </location>
</feature>
<evidence type="ECO:0000259" key="15">
    <source>
        <dbReference type="Pfam" id="PF06280"/>
    </source>
</evidence>
<accession>F3UMI9</accession>
<dbReference type="Pfam" id="PF07554">
    <property type="entry name" value="FIVAR"/>
    <property type="match status" value="3"/>
</dbReference>